<feature type="coiled-coil region" evidence="1">
    <location>
        <begin position="859"/>
        <end position="896"/>
    </location>
</feature>
<reference evidence="2" key="1">
    <citation type="journal article" date="2023" name="Mol. Phylogenet. Evol.">
        <title>Genome-scale phylogeny and comparative genomics of the fungal order Sordariales.</title>
        <authorList>
            <person name="Hensen N."/>
            <person name="Bonometti L."/>
            <person name="Westerberg I."/>
            <person name="Brannstrom I.O."/>
            <person name="Guillou S."/>
            <person name="Cros-Aarteil S."/>
            <person name="Calhoun S."/>
            <person name="Haridas S."/>
            <person name="Kuo A."/>
            <person name="Mondo S."/>
            <person name="Pangilinan J."/>
            <person name="Riley R."/>
            <person name="LaButti K."/>
            <person name="Andreopoulos B."/>
            <person name="Lipzen A."/>
            <person name="Chen C."/>
            <person name="Yan M."/>
            <person name="Daum C."/>
            <person name="Ng V."/>
            <person name="Clum A."/>
            <person name="Steindorff A."/>
            <person name="Ohm R.A."/>
            <person name="Martin F."/>
            <person name="Silar P."/>
            <person name="Natvig D.O."/>
            <person name="Lalanne C."/>
            <person name="Gautier V."/>
            <person name="Ament-Velasquez S.L."/>
            <person name="Kruys A."/>
            <person name="Hutchinson M.I."/>
            <person name="Powell A.J."/>
            <person name="Barry K."/>
            <person name="Miller A.N."/>
            <person name="Grigoriev I.V."/>
            <person name="Debuchy R."/>
            <person name="Gladieux P."/>
            <person name="Hiltunen Thoren M."/>
            <person name="Johannesson H."/>
        </authorList>
    </citation>
    <scope>NUCLEOTIDE SEQUENCE</scope>
    <source>
        <strain evidence="2">CBS 314.62</strain>
    </source>
</reference>
<evidence type="ECO:0000313" key="2">
    <source>
        <dbReference type="EMBL" id="KAK3680474.1"/>
    </source>
</evidence>
<accession>A0AAE1C6V3</accession>
<name>A0AAE1C6V3_9PEZI</name>
<protein>
    <submittedName>
        <fullName evidence="2">Uncharacterized protein</fullName>
    </submittedName>
</protein>
<dbReference type="Gene3D" id="1.20.1170.10">
    <property type="match status" value="1"/>
</dbReference>
<sequence length="1069" mass="113867">MSSDAAADYARLAPFGFESVGDTTVNLQIILDCLTSLRADGLVALASSQGVTDPTKSPLTLLSTASTNVSTLSRLPIDAFRAVSSYAKVATTVLPTVTDATELSNTLETAAGRFPAIDVTQAQTVSKTAIDAISTASDPIGTAWSKAKILKRFFKAPSGDLKTAVLLSTVADFVKPIAGEVDITTADGQNKILSLTGLVISQKNLSKSFVDINASDPTEATKIVKSWTTFEGKLATATSSFNQASFCIETYGRALTNVVTAMTNVAAGIAQFRRSIGQAAPDTWQKSLQDVVATWNIIDGNLQAYITLVTQGPTAALAAFRTAAAPAPHMLSMMAANAASEPETPTPADVRDNFGPPSYVDTLLADLGPKAGKINEALGDFLALPYVNALKVTTKQGEETDLRSQVLAIREKYLSLQARSIPILRDINAYALVSEALLPRVNQPGGVQLDTFLEQNVILVMRHGQKAKAIAAETRVLQQEFQDILDTLQGNLKDVLKQIEDQESALEEAEKEYKFEWISAVIEGIITLAFAAGAVAALLLGAAPLAGHLAIHAGVAAYEMIKSAIKASGLATIISNLRKSIEAAKETQKQLETIIPIFTSIINMMEQIGDAWDLITASLGRVQDVYQVWANPKLFTQPYIQETLDAWASVRRGVQSYIDVIIGAPTTVDPGKDSGGANNTPTALVKANTALFFSLSAAAPAANGHHPSRKRSHSLNAKDSKLALMTIMAVNSSDEINSFFSAPTLRGRPISPGDLEALAAGWQRIAANLRSVAQDPLAADCETVATAITTRTVPATQRAVATLLDFARKQPQVPTLPVSEADWQAFYDSRVQALAIGRTTTEFVDAGLRDVQNQARNVYDFSRARVMELRDQIAEYERQLADLQRQRDEKNNLLSQLLGGLFGGGGLFGVAAPRGISSLGFGFPGIPGLPSIPGIPGIPGIPIPGFPGGGANPVDVLRQAIDAINNAINGVTSSKVDATNVMQAVEHTLSVVEQSQNDLGGLARLSSDVALFWADMTTQTTTAADLWQPLHMMQSLEIDLYKTTWAAIVTSFSAWNVYTNNANFTADIV</sequence>
<comment type="caution">
    <text evidence="2">The sequence shown here is derived from an EMBL/GenBank/DDBJ whole genome shotgun (WGS) entry which is preliminary data.</text>
</comment>
<dbReference type="EMBL" id="JAULSO010000028">
    <property type="protein sequence ID" value="KAK3680474.1"/>
    <property type="molecule type" value="Genomic_DNA"/>
</dbReference>
<dbReference type="EMBL" id="JAULSO010000002">
    <property type="protein sequence ID" value="KAK3690178.1"/>
    <property type="molecule type" value="Genomic_DNA"/>
</dbReference>
<evidence type="ECO:0000313" key="4">
    <source>
        <dbReference type="Proteomes" id="UP001270362"/>
    </source>
</evidence>
<dbReference type="Proteomes" id="UP001270362">
    <property type="component" value="Unassembled WGS sequence"/>
</dbReference>
<evidence type="ECO:0000256" key="1">
    <source>
        <dbReference type="SAM" id="Coils"/>
    </source>
</evidence>
<evidence type="ECO:0000313" key="3">
    <source>
        <dbReference type="EMBL" id="KAK3690178.1"/>
    </source>
</evidence>
<reference evidence="2" key="2">
    <citation type="submission" date="2023-06" db="EMBL/GenBank/DDBJ databases">
        <authorList>
            <consortium name="Lawrence Berkeley National Laboratory"/>
            <person name="Haridas S."/>
            <person name="Hensen N."/>
            <person name="Bonometti L."/>
            <person name="Westerberg I."/>
            <person name="Brannstrom I.O."/>
            <person name="Guillou S."/>
            <person name="Cros-Aarteil S."/>
            <person name="Calhoun S."/>
            <person name="Kuo A."/>
            <person name="Mondo S."/>
            <person name="Pangilinan J."/>
            <person name="Riley R."/>
            <person name="Labutti K."/>
            <person name="Andreopoulos B."/>
            <person name="Lipzen A."/>
            <person name="Chen C."/>
            <person name="Yanf M."/>
            <person name="Daum C."/>
            <person name="Ng V."/>
            <person name="Clum A."/>
            <person name="Steindorff A."/>
            <person name="Ohm R."/>
            <person name="Martin F."/>
            <person name="Silar P."/>
            <person name="Natvig D."/>
            <person name="Lalanne C."/>
            <person name="Gautier V."/>
            <person name="Ament-Velasquez S.L."/>
            <person name="Kruys A."/>
            <person name="Hutchinson M.I."/>
            <person name="Powell A.J."/>
            <person name="Barry K."/>
            <person name="Miller A.N."/>
            <person name="Grigoriev I.V."/>
            <person name="Debuchy R."/>
            <person name="Gladieux P."/>
            <person name="Thoren M.H."/>
            <person name="Johannesson H."/>
        </authorList>
    </citation>
    <scope>NUCLEOTIDE SEQUENCE</scope>
    <source>
        <strain evidence="2">CBS 314.62</strain>
    </source>
</reference>
<dbReference type="AlphaFoldDB" id="A0AAE1C6V3"/>
<keyword evidence="4" id="KW-1185">Reference proteome</keyword>
<gene>
    <name evidence="3" type="ORF">B0T22DRAFT_536924</name>
    <name evidence="2" type="ORF">B0T22DRAFT_540627</name>
</gene>
<keyword evidence="1" id="KW-0175">Coiled coil</keyword>
<proteinExistence type="predicted"/>
<organism evidence="2 4">
    <name type="scientific">Podospora appendiculata</name>
    <dbReference type="NCBI Taxonomy" id="314037"/>
    <lineage>
        <taxon>Eukaryota</taxon>
        <taxon>Fungi</taxon>
        <taxon>Dikarya</taxon>
        <taxon>Ascomycota</taxon>
        <taxon>Pezizomycotina</taxon>
        <taxon>Sordariomycetes</taxon>
        <taxon>Sordariomycetidae</taxon>
        <taxon>Sordariales</taxon>
        <taxon>Podosporaceae</taxon>
        <taxon>Podospora</taxon>
    </lineage>
</organism>
<feature type="coiled-coil region" evidence="1">
    <location>
        <begin position="485"/>
        <end position="516"/>
    </location>
</feature>